<dbReference type="PANTHER" id="PTHR33745">
    <property type="entry name" value="RSBT ANTAGONIST PROTEIN RSBS-RELATED"/>
    <property type="match status" value="1"/>
</dbReference>
<dbReference type="InterPro" id="IPR036513">
    <property type="entry name" value="STAS_dom_sf"/>
</dbReference>
<protein>
    <recommendedName>
        <fullName evidence="2">STAS domain-containing protein</fullName>
    </recommendedName>
</protein>
<dbReference type="AlphaFoldDB" id="I2C7Q8"/>
<dbReference type="InterPro" id="IPR051932">
    <property type="entry name" value="Bact_StressResp_Reg"/>
</dbReference>
<keyword evidence="1" id="KW-0597">Phosphoprotein</keyword>
<dbReference type="CDD" id="cd07041">
    <property type="entry name" value="STAS_RsbR_RsbS_like"/>
    <property type="match status" value="1"/>
</dbReference>
<evidence type="ECO:0000313" key="3">
    <source>
        <dbReference type="EMBL" id="AFJ62682.1"/>
    </source>
</evidence>
<dbReference type="Pfam" id="PF14361">
    <property type="entry name" value="RsbRD_N"/>
    <property type="match status" value="1"/>
</dbReference>
<dbReference type="InterPro" id="IPR002645">
    <property type="entry name" value="STAS_dom"/>
</dbReference>
<dbReference type="Pfam" id="PF01740">
    <property type="entry name" value="STAS"/>
    <property type="match status" value="1"/>
</dbReference>
<dbReference type="InterPro" id="IPR025751">
    <property type="entry name" value="RsbRD_N_dom"/>
</dbReference>
<evidence type="ECO:0000313" key="4">
    <source>
        <dbReference type="Proteomes" id="UP000002878"/>
    </source>
</evidence>
<name>I2C7Q8_BACAY</name>
<reference evidence="3 4" key="1">
    <citation type="journal article" date="2012" name="J. Biotechnol.">
        <title>Genome sequence of the plant growth promoting strain Bacillus amyloliquefaciens subsp. plantarum B9601-Y2 and expression of mersacidin and other secondary metabolites.</title>
        <authorList>
            <person name="He P."/>
            <person name="Hao K."/>
            <person name="Blom J."/>
            <person name="Ruckert C."/>
            <person name="Vater J."/>
            <person name="Mao Z."/>
            <person name="Wu Y."/>
            <person name="Hou M."/>
            <person name="He P."/>
            <person name="He Y."/>
            <person name="Borriss R."/>
        </authorList>
    </citation>
    <scope>NUCLEOTIDE SEQUENCE [LARGE SCALE GENOMIC DNA]</scope>
    <source>
        <strain evidence="3">Y2</strain>
    </source>
</reference>
<dbReference type="SUPFAM" id="SSF52091">
    <property type="entry name" value="SpoIIaa-like"/>
    <property type="match status" value="1"/>
</dbReference>
<dbReference type="Proteomes" id="UP000002878">
    <property type="component" value="Chromosome"/>
</dbReference>
<accession>I2C7Q8</accession>
<gene>
    <name evidence="3" type="ORF">MUS_2773</name>
</gene>
<dbReference type="HOGENOM" id="CLU_026775_0_1_9"/>
<evidence type="ECO:0000259" key="2">
    <source>
        <dbReference type="PROSITE" id="PS50801"/>
    </source>
</evidence>
<evidence type="ECO:0000256" key="1">
    <source>
        <dbReference type="ARBA" id="ARBA00022553"/>
    </source>
</evidence>
<dbReference type="PANTHER" id="PTHR33745:SF3">
    <property type="entry name" value="RSBT CO-ANTAGONIST PROTEIN RSBRC"/>
    <property type="match status" value="1"/>
</dbReference>
<dbReference type="KEGG" id="bqy:MUS_2773"/>
<dbReference type="EMBL" id="CP003332">
    <property type="protein sequence ID" value="AFJ62682.1"/>
    <property type="molecule type" value="Genomic_DNA"/>
</dbReference>
<proteinExistence type="predicted"/>
<feature type="domain" description="STAS" evidence="2">
    <location>
        <begin position="174"/>
        <end position="285"/>
    </location>
</feature>
<dbReference type="Gene3D" id="3.30.750.24">
    <property type="entry name" value="STAS domain"/>
    <property type="match status" value="1"/>
</dbReference>
<dbReference type="PROSITE" id="PS50801">
    <property type="entry name" value="STAS"/>
    <property type="match status" value="1"/>
</dbReference>
<sequence>MCVRRRFIHTKEFEWRRPVKHLNETLSRTLIEESGEITRQWLLIPKSGRPSDDQKAEMQHRLLIEIVAGILSEKDGGEEELTKWALQFARDRAVHEVPVYESVTSFKEFRRLVWNRIQTCCETMSEKPGANAVFHWGEKLNKAIDHMIEVFTEEYYKVTVTQLNAQKEMINELSAPIMPIADGIGILPLVGEIDTYRARMILESVLDQCSSLRLSYLFLDISGVPIVDTMVAYQIFKVIDSTKLLGIETTISGIRPEIAQTVVKLGIDFSQVKTEQSLAKALAKNGFIVKESLR</sequence>
<organism evidence="3 4">
    <name type="scientific">Bacillus amyloliquefaciens (strain Y2)</name>
    <name type="common">Bacillus amyloliquefaciens subsp. plantarum (strain B9601-Y2)</name>
    <dbReference type="NCBI Taxonomy" id="1155777"/>
    <lineage>
        <taxon>Bacteria</taxon>
        <taxon>Bacillati</taxon>
        <taxon>Bacillota</taxon>
        <taxon>Bacilli</taxon>
        <taxon>Bacillales</taxon>
        <taxon>Bacillaceae</taxon>
        <taxon>Bacillus</taxon>
        <taxon>Bacillus amyloliquefaciens group</taxon>
    </lineage>
</organism>
<dbReference type="PATRIC" id="fig|1126211.3.peg.2632"/>